<dbReference type="PROSITE" id="PS50925">
    <property type="entry name" value="BLUF"/>
    <property type="match status" value="1"/>
</dbReference>
<dbReference type="EMBL" id="JABUFE010000028">
    <property type="protein sequence ID" value="NSX56985.1"/>
    <property type="molecule type" value="Genomic_DNA"/>
</dbReference>
<evidence type="ECO:0000313" key="3">
    <source>
        <dbReference type="Proteomes" id="UP000777935"/>
    </source>
</evidence>
<evidence type="ECO:0000259" key="1">
    <source>
        <dbReference type="PROSITE" id="PS50925"/>
    </source>
</evidence>
<proteinExistence type="predicted"/>
<name>A0ABX2IWL2_9RHOB</name>
<keyword evidence="3" id="KW-1185">Reference proteome</keyword>
<dbReference type="Gene3D" id="3.30.70.100">
    <property type="match status" value="1"/>
</dbReference>
<dbReference type="SUPFAM" id="SSF54975">
    <property type="entry name" value="Acylphosphatase/BLUF domain-like"/>
    <property type="match status" value="1"/>
</dbReference>
<comment type="caution">
    <text evidence="2">The sequence shown here is derived from an EMBL/GenBank/DDBJ whole genome shotgun (WGS) entry which is preliminary data.</text>
</comment>
<dbReference type="SMART" id="SM01034">
    <property type="entry name" value="BLUF"/>
    <property type="match status" value="1"/>
</dbReference>
<feature type="domain" description="BLUF" evidence="1">
    <location>
        <begin position="5"/>
        <end position="95"/>
    </location>
</feature>
<reference evidence="2 3" key="1">
    <citation type="submission" date="2020-06" db="EMBL/GenBank/DDBJ databases">
        <title>Sulfitobacter algicola sp. nov., isolated from green algae.</title>
        <authorList>
            <person name="Wang C."/>
        </authorList>
    </citation>
    <scope>NUCLEOTIDE SEQUENCE [LARGE SCALE GENOMIC DNA]</scope>
    <source>
        <strain evidence="2 3">1151</strain>
    </source>
</reference>
<dbReference type="Pfam" id="PF04940">
    <property type="entry name" value="BLUF"/>
    <property type="match status" value="1"/>
</dbReference>
<gene>
    <name evidence="2" type="ORF">HRQ87_19575</name>
</gene>
<dbReference type="RefSeq" id="WP_174140137.1">
    <property type="nucleotide sequence ID" value="NZ_JABUFE010000028.1"/>
</dbReference>
<sequence length="139" mass="15816">MITNLIQIVYVSQPFGFDEPTLAGILLDARRCNKRDDVTGALVCRDDIYLQLLEGPEGAVRAAYARISRDDRHARVKELLNRKIQTRLFANWAMLHDPAKTWIWTEEEIADAALDRAEPTEIIKVFNDLSDRSGKPAVH</sequence>
<evidence type="ECO:0000313" key="2">
    <source>
        <dbReference type="EMBL" id="NSX56985.1"/>
    </source>
</evidence>
<dbReference type="InterPro" id="IPR007024">
    <property type="entry name" value="BLUF_domain"/>
</dbReference>
<organism evidence="2 3">
    <name type="scientific">Parasulfitobacter algicola</name>
    <dbReference type="NCBI Taxonomy" id="2614809"/>
    <lineage>
        <taxon>Bacteria</taxon>
        <taxon>Pseudomonadati</taxon>
        <taxon>Pseudomonadota</taxon>
        <taxon>Alphaproteobacteria</taxon>
        <taxon>Rhodobacterales</taxon>
        <taxon>Roseobacteraceae</taxon>
        <taxon>Parasulfitobacter</taxon>
    </lineage>
</organism>
<protein>
    <submittedName>
        <fullName evidence="2">BLUF domain-containing protein</fullName>
    </submittedName>
</protein>
<dbReference type="Proteomes" id="UP000777935">
    <property type="component" value="Unassembled WGS sequence"/>
</dbReference>
<accession>A0ABX2IWL2</accession>
<dbReference type="InterPro" id="IPR036046">
    <property type="entry name" value="Acylphosphatase-like_dom_sf"/>
</dbReference>